<dbReference type="GO" id="GO:0022627">
    <property type="term" value="C:cytosolic small ribosomal subunit"/>
    <property type="evidence" value="ECO:0007669"/>
    <property type="project" value="TreeGrafter"/>
</dbReference>
<dbReference type="EMBL" id="CAJVPL010002278">
    <property type="protein sequence ID" value="CAG8605449.1"/>
    <property type="molecule type" value="Genomic_DNA"/>
</dbReference>
<dbReference type="SMART" id="SM01387">
    <property type="entry name" value="Ribosomal_S15"/>
    <property type="match status" value="1"/>
</dbReference>
<dbReference type="Pfam" id="PF00312">
    <property type="entry name" value="Ribosomal_S15"/>
    <property type="match status" value="1"/>
</dbReference>
<dbReference type="PANTHER" id="PTHR23321">
    <property type="entry name" value="RIBOSOMAL PROTEIN S15, BACTERIAL AND ORGANELLAR"/>
    <property type="match status" value="1"/>
</dbReference>
<dbReference type="OrthoDB" id="441444at2759"/>
<dbReference type="InterPro" id="IPR009068">
    <property type="entry name" value="uS15_NS1_RNA-bd_sf"/>
</dbReference>
<dbReference type="HAMAP" id="MF_01343_B">
    <property type="entry name" value="Ribosomal_uS15_B"/>
    <property type="match status" value="1"/>
</dbReference>
<dbReference type="SUPFAM" id="SSF47060">
    <property type="entry name" value="S15/NS1 RNA-binding domain"/>
    <property type="match status" value="1"/>
</dbReference>
<gene>
    <name evidence="6" type="ORF">AGERDE_LOCUS9317</name>
</gene>
<proteinExistence type="inferred from homology"/>
<dbReference type="CDD" id="cd00353">
    <property type="entry name" value="Ribosomal_S15p_S13e"/>
    <property type="match status" value="1"/>
</dbReference>
<evidence type="ECO:0000313" key="6">
    <source>
        <dbReference type="EMBL" id="CAG8605449.1"/>
    </source>
</evidence>
<dbReference type="InterPro" id="IPR005290">
    <property type="entry name" value="Ribosomal_uS15_bac-type"/>
</dbReference>
<feature type="compositionally biased region" description="Basic and acidic residues" evidence="5">
    <location>
        <begin position="53"/>
        <end position="64"/>
    </location>
</feature>
<organism evidence="6 7">
    <name type="scientific">Ambispora gerdemannii</name>
    <dbReference type="NCBI Taxonomy" id="144530"/>
    <lineage>
        <taxon>Eukaryota</taxon>
        <taxon>Fungi</taxon>
        <taxon>Fungi incertae sedis</taxon>
        <taxon>Mucoromycota</taxon>
        <taxon>Glomeromycotina</taxon>
        <taxon>Glomeromycetes</taxon>
        <taxon>Archaeosporales</taxon>
        <taxon>Ambisporaceae</taxon>
        <taxon>Ambispora</taxon>
    </lineage>
</organism>
<accession>A0A9N9GGZ4</accession>
<evidence type="ECO:0000256" key="3">
    <source>
        <dbReference type="ARBA" id="ARBA00023274"/>
    </source>
</evidence>
<dbReference type="NCBIfam" id="TIGR00952">
    <property type="entry name" value="S15_bact"/>
    <property type="match status" value="1"/>
</dbReference>
<comment type="similarity">
    <text evidence="1 4">Belongs to the universal ribosomal protein uS15 family.</text>
</comment>
<name>A0A9N9GGZ4_9GLOM</name>
<dbReference type="InterPro" id="IPR000589">
    <property type="entry name" value="Ribosomal_uS15"/>
</dbReference>
<dbReference type="PANTHER" id="PTHR23321:SF26">
    <property type="entry name" value="SMALL RIBOSOMAL SUBUNIT PROTEIN US15M"/>
    <property type="match status" value="1"/>
</dbReference>
<sequence>MILKRIFACSFSYSIQSRHLFLARDYLKFASCYQSIRKRPFHSTPIQRANIKSKPDCQKQEGSKSDPISGVETSSLLHSEQEYQAATDDLVDQNDEKLLADTMPKVAKGLNNQQQQPILLQSSLSEDTDGEFKDEKEKPSDFEKYVLLDNKKIKVKVIIRQVMKDFGKFEGDTGSPEVQVAVLTVRILKLHQHIKKVRKDNLRYRRLLKMVQKRQNVLKYLKEEDSDRYLTCLKRLGLDQKIIEGQIVM</sequence>
<protein>
    <submittedName>
        <fullName evidence="6">1387_t:CDS:1</fullName>
    </submittedName>
</protein>
<keyword evidence="2 4" id="KW-0689">Ribosomal protein</keyword>
<comment type="caution">
    <text evidence="6">The sequence shown here is derived from an EMBL/GenBank/DDBJ whole genome shotgun (WGS) entry which is preliminary data.</text>
</comment>
<keyword evidence="3 4" id="KW-0687">Ribonucleoprotein</keyword>
<dbReference type="Proteomes" id="UP000789831">
    <property type="component" value="Unassembled WGS sequence"/>
</dbReference>
<keyword evidence="7" id="KW-1185">Reference proteome</keyword>
<dbReference type="AlphaFoldDB" id="A0A9N9GGZ4"/>
<dbReference type="GO" id="GO:0006412">
    <property type="term" value="P:translation"/>
    <property type="evidence" value="ECO:0007669"/>
    <property type="project" value="InterPro"/>
</dbReference>
<feature type="region of interest" description="Disordered" evidence="5">
    <location>
        <begin position="44"/>
        <end position="71"/>
    </location>
</feature>
<evidence type="ECO:0000256" key="1">
    <source>
        <dbReference type="ARBA" id="ARBA00008434"/>
    </source>
</evidence>
<evidence type="ECO:0000256" key="4">
    <source>
        <dbReference type="RuleBase" id="RU003919"/>
    </source>
</evidence>
<evidence type="ECO:0000256" key="5">
    <source>
        <dbReference type="SAM" id="MobiDB-lite"/>
    </source>
</evidence>
<evidence type="ECO:0000313" key="7">
    <source>
        <dbReference type="Proteomes" id="UP000789831"/>
    </source>
</evidence>
<reference evidence="6" key="1">
    <citation type="submission" date="2021-06" db="EMBL/GenBank/DDBJ databases">
        <authorList>
            <person name="Kallberg Y."/>
            <person name="Tangrot J."/>
            <person name="Rosling A."/>
        </authorList>
    </citation>
    <scope>NUCLEOTIDE SEQUENCE</scope>
    <source>
        <strain evidence="6">MT106</strain>
    </source>
</reference>
<evidence type="ECO:0000256" key="2">
    <source>
        <dbReference type="ARBA" id="ARBA00022980"/>
    </source>
</evidence>
<dbReference type="GO" id="GO:0003735">
    <property type="term" value="F:structural constituent of ribosome"/>
    <property type="evidence" value="ECO:0007669"/>
    <property type="project" value="InterPro"/>
</dbReference>
<dbReference type="Gene3D" id="1.10.287.10">
    <property type="entry name" value="S15/NS1, RNA-binding"/>
    <property type="match status" value="1"/>
</dbReference>